<reference evidence="1" key="2">
    <citation type="journal article" date="2015" name="Data Brief">
        <title>Shoot transcriptome of the giant reed, Arundo donax.</title>
        <authorList>
            <person name="Barrero R.A."/>
            <person name="Guerrero F.D."/>
            <person name="Moolhuijzen P."/>
            <person name="Goolsby J.A."/>
            <person name="Tidwell J."/>
            <person name="Bellgard S.E."/>
            <person name="Bellgard M.I."/>
        </authorList>
    </citation>
    <scope>NUCLEOTIDE SEQUENCE</scope>
    <source>
        <tissue evidence="1">Shoot tissue taken approximately 20 cm above the soil surface</tissue>
    </source>
</reference>
<proteinExistence type="predicted"/>
<name>A0A0A9FQN1_ARUDO</name>
<accession>A0A0A9FQN1</accession>
<evidence type="ECO:0000313" key="1">
    <source>
        <dbReference type="EMBL" id="JAE12611.1"/>
    </source>
</evidence>
<protein>
    <submittedName>
        <fullName evidence="1">Uncharacterized protein</fullName>
    </submittedName>
</protein>
<dbReference type="AlphaFoldDB" id="A0A0A9FQN1"/>
<sequence>MRNLFGNRQFLVGMFGGNSTILVHVWW</sequence>
<organism evidence="1">
    <name type="scientific">Arundo donax</name>
    <name type="common">Giant reed</name>
    <name type="synonym">Donax arundinaceus</name>
    <dbReference type="NCBI Taxonomy" id="35708"/>
    <lineage>
        <taxon>Eukaryota</taxon>
        <taxon>Viridiplantae</taxon>
        <taxon>Streptophyta</taxon>
        <taxon>Embryophyta</taxon>
        <taxon>Tracheophyta</taxon>
        <taxon>Spermatophyta</taxon>
        <taxon>Magnoliopsida</taxon>
        <taxon>Liliopsida</taxon>
        <taxon>Poales</taxon>
        <taxon>Poaceae</taxon>
        <taxon>PACMAD clade</taxon>
        <taxon>Arundinoideae</taxon>
        <taxon>Arundineae</taxon>
        <taxon>Arundo</taxon>
    </lineage>
</organism>
<dbReference type="EMBL" id="GBRH01185285">
    <property type="protein sequence ID" value="JAE12611.1"/>
    <property type="molecule type" value="Transcribed_RNA"/>
</dbReference>
<reference evidence="1" key="1">
    <citation type="submission" date="2014-09" db="EMBL/GenBank/DDBJ databases">
        <authorList>
            <person name="Magalhaes I.L.F."/>
            <person name="Oliveira U."/>
            <person name="Santos F.R."/>
            <person name="Vidigal T.H.D.A."/>
            <person name="Brescovit A.D."/>
            <person name="Santos A.J."/>
        </authorList>
    </citation>
    <scope>NUCLEOTIDE SEQUENCE</scope>
    <source>
        <tissue evidence="1">Shoot tissue taken approximately 20 cm above the soil surface</tissue>
    </source>
</reference>